<protein>
    <submittedName>
        <fullName evidence="1">Uncharacterized protein</fullName>
    </submittedName>
</protein>
<evidence type="ECO:0000313" key="1">
    <source>
        <dbReference type="EMBL" id="CAB4221430.1"/>
    </source>
</evidence>
<sequence>MTDTDYWASLNWPAAPNLDDYKIFESYITGRVLLLGSTKLLLPLATEAWDLAPVYDDPKILVRDWFTLDEHWDTIIIDGGLSYGQEFTKRLLPIVLAHCNCFVSRTFLNPNWPTKYAVYFPKANELLPVPEEHAVNKIYTFYIWNKK</sequence>
<gene>
    <name evidence="1" type="ORF">UFOVP1636_301</name>
</gene>
<dbReference type="EMBL" id="LR797503">
    <property type="protein sequence ID" value="CAB4221430.1"/>
    <property type="molecule type" value="Genomic_DNA"/>
</dbReference>
<proteinExistence type="predicted"/>
<organism evidence="1">
    <name type="scientific">uncultured Caudovirales phage</name>
    <dbReference type="NCBI Taxonomy" id="2100421"/>
    <lineage>
        <taxon>Viruses</taxon>
        <taxon>Duplodnaviria</taxon>
        <taxon>Heunggongvirae</taxon>
        <taxon>Uroviricota</taxon>
        <taxon>Caudoviricetes</taxon>
        <taxon>Peduoviridae</taxon>
        <taxon>Maltschvirus</taxon>
        <taxon>Maltschvirus maltsch</taxon>
    </lineage>
</organism>
<name>A0A6J5T1K0_9CAUD</name>
<accession>A0A6J5T1K0</accession>
<reference evidence="1" key="1">
    <citation type="submission" date="2020-05" db="EMBL/GenBank/DDBJ databases">
        <authorList>
            <person name="Chiriac C."/>
            <person name="Salcher M."/>
            <person name="Ghai R."/>
            <person name="Kavagutti S V."/>
        </authorList>
    </citation>
    <scope>NUCLEOTIDE SEQUENCE</scope>
</reference>